<organism evidence="1 2">
    <name type="scientific">Symbiodinium pilosum</name>
    <name type="common">Dinoflagellate</name>
    <dbReference type="NCBI Taxonomy" id="2952"/>
    <lineage>
        <taxon>Eukaryota</taxon>
        <taxon>Sar</taxon>
        <taxon>Alveolata</taxon>
        <taxon>Dinophyceae</taxon>
        <taxon>Suessiales</taxon>
        <taxon>Symbiodiniaceae</taxon>
        <taxon>Symbiodinium</taxon>
    </lineage>
</organism>
<dbReference type="Proteomes" id="UP000649617">
    <property type="component" value="Unassembled WGS sequence"/>
</dbReference>
<keyword evidence="2" id="KW-1185">Reference proteome</keyword>
<name>A0A812NL11_SYMPI</name>
<evidence type="ECO:0000313" key="1">
    <source>
        <dbReference type="EMBL" id="CAE7293128.1"/>
    </source>
</evidence>
<comment type="caution">
    <text evidence="1">The sequence shown here is derived from an EMBL/GenBank/DDBJ whole genome shotgun (WGS) entry which is preliminary data.</text>
</comment>
<dbReference type="OrthoDB" id="446619at2759"/>
<dbReference type="EMBL" id="CAJNIZ010010054">
    <property type="protein sequence ID" value="CAE7293128.1"/>
    <property type="molecule type" value="Genomic_DNA"/>
</dbReference>
<proteinExistence type="predicted"/>
<reference evidence="1" key="1">
    <citation type="submission" date="2021-02" db="EMBL/GenBank/DDBJ databases">
        <authorList>
            <person name="Dougan E. K."/>
            <person name="Rhodes N."/>
            <person name="Thang M."/>
            <person name="Chan C."/>
        </authorList>
    </citation>
    <scope>NUCLEOTIDE SEQUENCE</scope>
</reference>
<evidence type="ECO:0000313" key="2">
    <source>
        <dbReference type="Proteomes" id="UP000649617"/>
    </source>
</evidence>
<protein>
    <submittedName>
        <fullName evidence="1">Uncharacterized protein</fullName>
    </submittedName>
</protein>
<dbReference type="AlphaFoldDB" id="A0A812NL11"/>
<accession>A0A812NL11</accession>
<gene>
    <name evidence="1" type="ORF">SPIL2461_LOCUS6588</name>
</gene>
<sequence>MDDLIWLTQSRFGLVRILASIFLLENLGVPFAWKKFSGGTEHSWIGFSGFVFERRLGISQSRADWLVAWIRRTKAEGVHKGWACVDSDDVKKCRWFSEELSRLEAPYFCMAGEPYRAISSLELLATLIAILLFKPGEGATGSVSCSAGTDNMGNSHLTSRWLTTSFPLVAVLMELACLLHAHSVDFCLHWLPRFQNTLAGSLTNGDFKDFDPSFRLRFSSANYHGMILKEMLDAGSGLYSELASLILKKRVGLSRVPKSEKLRKVDPWK</sequence>